<keyword evidence="4 8" id="KW-0812">Transmembrane</keyword>
<evidence type="ECO:0000256" key="3">
    <source>
        <dbReference type="ARBA" id="ARBA00022452"/>
    </source>
</evidence>
<feature type="transmembrane region" description="Helical" evidence="10">
    <location>
        <begin position="26"/>
        <end position="45"/>
    </location>
</feature>
<comment type="similarity">
    <text evidence="8 9">Belongs to the TonB-dependent receptor family.</text>
</comment>
<dbReference type="InterPro" id="IPR039426">
    <property type="entry name" value="TonB-dep_rcpt-like"/>
</dbReference>
<evidence type="ECO:0000256" key="6">
    <source>
        <dbReference type="ARBA" id="ARBA00023136"/>
    </source>
</evidence>
<dbReference type="SUPFAM" id="SSF56935">
    <property type="entry name" value="Porins"/>
    <property type="match status" value="1"/>
</dbReference>
<comment type="subcellular location">
    <subcellularLocation>
        <location evidence="1 8">Cell outer membrane</location>
        <topology evidence="1 8">Multi-pass membrane protein</topology>
    </subcellularLocation>
</comment>
<organism evidence="13 14">
    <name type="scientific">Solitalea koreensis</name>
    <dbReference type="NCBI Taxonomy" id="543615"/>
    <lineage>
        <taxon>Bacteria</taxon>
        <taxon>Pseudomonadati</taxon>
        <taxon>Bacteroidota</taxon>
        <taxon>Sphingobacteriia</taxon>
        <taxon>Sphingobacteriales</taxon>
        <taxon>Sphingobacteriaceae</taxon>
        <taxon>Solitalea</taxon>
    </lineage>
</organism>
<dbReference type="InterPro" id="IPR012910">
    <property type="entry name" value="Plug_dom"/>
</dbReference>
<dbReference type="Proteomes" id="UP000315971">
    <property type="component" value="Unassembled WGS sequence"/>
</dbReference>
<evidence type="ECO:0000256" key="2">
    <source>
        <dbReference type="ARBA" id="ARBA00022448"/>
    </source>
</evidence>
<dbReference type="EMBL" id="FXSZ01000002">
    <property type="protein sequence ID" value="SMO49005.1"/>
    <property type="molecule type" value="Genomic_DNA"/>
</dbReference>
<evidence type="ECO:0000256" key="9">
    <source>
        <dbReference type="RuleBase" id="RU003357"/>
    </source>
</evidence>
<dbReference type="InterPro" id="IPR008969">
    <property type="entry name" value="CarboxyPept-like_regulatory"/>
</dbReference>
<evidence type="ECO:0000256" key="8">
    <source>
        <dbReference type="PROSITE-ProRule" id="PRU01360"/>
    </source>
</evidence>
<keyword evidence="5 9" id="KW-0798">TonB box</keyword>
<dbReference type="InterPro" id="IPR000531">
    <property type="entry name" value="Beta-barrel_TonB"/>
</dbReference>
<keyword evidence="3 8" id="KW-1134">Transmembrane beta strand</keyword>
<evidence type="ECO:0000259" key="12">
    <source>
        <dbReference type="Pfam" id="PF07715"/>
    </source>
</evidence>
<dbReference type="Gene3D" id="2.170.130.10">
    <property type="entry name" value="TonB-dependent receptor, plug domain"/>
    <property type="match status" value="1"/>
</dbReference>
<reference evidence="13 14" key="1">
    <citation type="submission" date="2017-05" db="EMBL/GenBank/DDBJ databases">
        <authorList>
            <person name="Varghese N."/>
            <person name="Submissions S."/>
        </authorList>
    </citation>
    <scope>NUCLEOTIDE SEQUENCE [LARGE SCALE GENOMIC DNA]</scope>
    <source>
        <strain evidence="13 14">DSM 21342</strain>
    </source>
</reference>
<keyword evidence="7 8" id="KW-0998">Cell outer membrane</keyword>
<dbReference type="NCBIfam" id="TIGR04056">
    <property type="entry name" value="OMP_RagA_SusC"/>
    <property type="match status" value="1"/>
</dbReference>
<sequence length="1010" mass="111365">MIKVYVNPGGVLWKSKDTQKTDRCKSWFSLFLILLILFPCSMLKAQTTQVTGTVVDDAKLPLPGVAVVVKGTTRSTQTDGDGHFKIAAQKTDVLQFSMFGKVTTELTVNNKTSFDVRLEASDFTSETVQFLYGTHKTKTFSGAVATIKGDDINTVGSPSSSNALAGRLLGLISSQSISFGNDASNFSLRNFSPVIIVDGQVRDIDQINTNEIAEISVLKDPASLAPFGMRSSDGIIVVKTKSGSAQKQTISFSAQGALQKPTYLPKYLDSYNYAVLSNEAARNDGSTAPYTQADLDAYKNGTDPNGHPNVDWLKLALKPTYNFTRYNFNATGGNASARYFVSLENMNQGGMFNVGSQDYNTNNDYNRYSFRSNVDVDIDKNTSVGLRLAGKFEKANSPGAGISSIMSALKSTPANAYPVFISDTTLLGGNSFYNGNIYGLINKTGYNRENRRTAFVDADINRKLNFITEGLSATGSVHYTSYYSNTVFRSRSNFAVYQLTVDPATKNKTYQQFGTNANYSSSNSYGNSFSRRLSFDGGLAYNHSFDKHGIDATVRYTWDQYDIGTSLTHAYNGIMGRVSYDFNEKLFADAAFSYQGTEQYVKGSRYGFFPAMSVGYDLAKEDFLKTSGINQLKFKVSGGLLGFDRASNYAYQPYYTSSSNAYYFGNSGTAMGGWNEAAIANPNITWEKSKVFNAGIDARMLNNKLGVTVEYFNKYRYDVLQTPGTSNTLLGLSYPDENLGKYRHAGIELGSDYSVRLGKVDLSLAANAQLFDSKVIFQDEVNRPYDYQYRTGERVGQPFGLVALGLFQSQAEIDVSPTQFGVALQPGDIKYKDLNGDKVIDDNDVTAIGKKSAPIYYSGSLGLKYQGFDFSAVVQGVANKDFFFTGINAWEFQNNGVSAGTVQNLHLNRWTPETAATATYPRLTYGTNVNNHRTSTYWIKDGDYLRVKNVELGYTLPSSASNKIHLSNFRVFVNAYNPLTITKLKDMDPEALFNFYPLYKSYTVGLSVKF</sequence>
<dbReference type="SUPFAM" id="SSF49464">
    <property type="entry name" value="Carboxypeptidase regulatory domain-like"/>
    <property type="match status" value="1"/>
</dbReference>
<evidence type="ECO:0000259" key="11">
    <source>
        <dbReference type="Pfam" id="PF00593"/>
    </source>
</evidence>
<feature type="domain" description="TonB-dependent receptor-like beta-barrel" evidence="11">
    <location>
        <begin position="430"/>
        <end position="977"/>
    </location>
</feature>
<proteinExistence type="inferred from homology"/>
<dbReference type="InterPro" id="IPR036942">
    <property type="entry name" value="Beta-barrel_TonB_sf"/>
</dbReference>
<evidence type="ECO:0000256" key="4">
    <source>
        <dbReference type="ARBA" id="ARBA00022692"/>
    </source>
</evidence>
<accession>A0A521BPK4</accession>
<name>A0A521BPK4_9SPHI</name>
<dbReference type="Pfam" id="PF07715">
    <property type="entry name" value="Plug"/>
    <property type="match status" value="1"/>
</dbReference>
<dbReference type="GO" id="GO:0009279">
    <property type="term" value="C:cell outer membrane"/>
    <property type="evidence" value="ECO:0007669"/>
    <property type="project" value="UniProtKB-SubCell"/>
</dbReference>
<evidence type="ECO:0000256" key="1">
    <source>
        <dbReference type="ARBA" id="ARBA00004571"/>
    </source>
</evidence>
<evidence type="ECO:0000256" key="7">
    <source>
        <dbReference type="ARBA" id="ARBA00023237"/>
    </source>
</evidence>
<dbReference type="AlphaFoldDB" id="A0A521BPK4"/>
<evidence type="ECO:0000313" key="13">
    <source>
        <dbReference type="EMBL" id="SMO49005.1"/>
    </source>
</evidence>
<evidence type="ECO:0000313" key="14">
    <source>
        <dbReference type="Proteomes" id="UP000315971"/>
    </source>
</evidence>
<dbReference type="Gene3D" id="2.40.170.20">
    <property type="entry name" value="TonB-dependent receptor, beta-barrel domain"/>
    <property type="match status" value="1"/>
</dbReference>
<dbReference type="Pfam" id="PF13715">
    <property type="entry name" value="CarbopepD_reg_2"/>
    <property type="match status" value="1"/>
</dbReference>
<dbReference type="RefSeq" id="WP_142602001.1">
    <property type="nucleotide sequence ID" value="NZ_FXSZ01000002.1"/>
</dbReference>
<keyword evidence="10" id="KW-1133">Transmembrane helix</keyword>
<evidence type="ECO:0000256" key="10">
    <source>
        <dbReference type="SAM" id="Phobius"/>
    </source>
</evidence>
<keyword evidence="14" id="KW-1185">Reference proteome</keyword>
<dbReference type="InterPro" id="IPR023996">
    <property type="entry name" value="TonB-dep_OMP_SusC/RagA"/>
</dbReference>
<keyword evidence="2 8" id="KW-0813">Transport</keyword>
<dbReference type="OrthoDB" id="9768177at2"/>
<dbReference type="InterPro" id="IPR037066">
    <property type="entry name" value="Plug_dom_sf"/>
</dbReference>
<evidence type="ECO:0000256" key="5">
    <source>
        <dbReference type="ARBA" id="ARBA00023077"/>
    </source>
</evidence>
<feature type="domain" description="TonB-dependent receptor plug" evidence="12">
    <location>
        <begin position="139"/>
        <end position="231"/>
    </location>
</feature>
<dbReference type="PROSITE" id="PS52016">
    <property type="entry name" value="TONB_DEPENDENT_REC_3"/>
    <property type="match status" value="1"/>
</dbReference>
<gene>
    <name evidence="13" type="ORF">SAMN06265350_102389</name>
</gene>
<dbReference type="Pfam" id="PF00593">
    <property type="entry name" value="TonB_dep_Rec_b-barrel"/>
    <property type="match status" value="1"/>
</dbReference>
<dbReference type="Gene3D" id="2.60.40.1120">
    <property type="entry name" value="Carboxypeptidase-like, regulatory domain"/>
    <property type="match status" value="1"/>
</dbReference>
<keyword evidence="6 8" id="KW-0472">Membrane</keyword>
<protein>
    <submittedName>
        <fullName evidence="13">TonB-linked outer membrane protein, SusC/RagA family</fullName>
    </submittedName>
</protein>